<proteinExistence type="predicted"/>
<accession>A0ABD5R5C8</accession>
<reference evidence="1 2" key="1">
    <citation type="journal article" date="2019" name="Int. J. Syst. Evol. Microbiol.">
        <title>The Global Catalogue of Microorganisms (GCM) 10K type strain sequencing project: providing services to taxonomists for standard genome sequencing and annotation.</title>
        <authorList>
            <consortium name="The Broad Institute Genomics Platform"/>
            <consortium name="The Broad Institute Genome Sequencing Center for Infectious Disease"/>
            <person name="Wu L."/>
            <person name="Ma J."/>
        </authorList>
    </citation>
    <scope>NUCLEOTIDE SEQUENCE [LARGE SCALE GENOMIC DNA]</scope>
    <source>
        <strain evidence="1 2">CGMCC 1.12124</strain>
    </source>
</reference>
<name>A0ABD5R5C8_9EURY</name>
<evidence type="ECO:0008006" key="3">
    <source>
        <dbReference type="Google" id="ProtNLM"/>
    </source>
</evidence>
<comment type="caution">
    <text evidence="1">The sequence shown here is derived from an EMBL/GenBank/DDBJ whole genome shotgun (WGS) entry which is preliminary data.</text>
</comment>
<organism evidence="1 2">
    <name type="scientific">Halorubrum rubrum</name>
    <dbReference type="NCBI Taxonomy" id="1126240"/>
    <lineage>
        <taxon>Archaea</taxon>
        <taxon>Methanobacteriati</taxon>
        <taxon>Methanobacteriota</taxon>
        <taxon>Stenosarchaea group</taxon>
        <taxon>Halobacteria</taxon>
        <taxon>Halobacteriales</taxon>
        <taxon>Haloferacaceae</taxon>
        <taxon>Halorubrum</taxon>
    </lineage>
</organism>
<dbReference type="EMBL" id="JBHSKY010000024">
    <property type="protein sequence ID" value="MFC5280190.1"/>
    <property type="molecule type" value="Genomic_DNA"/>
</dbReference>
<sequence>MESEEEIPALSPDVGYIASLLHPLKIASSTEHFEEWICENKEDDLDDLVPGYVFFFETGIRALAVGGSISPVFDLDYPYVLQRAEGEMIDPDKIPESNERLDFFRNLKQIQQQIRPVTDWENISTVQDAVAPLLDLSAKLIEIAEPVPEANLSKDTAIEYATRIQLVDRYTNTRQYGPRGYGPTNLDRWLLSGPRENAISGYVRTVQFVWRELLQDENTYQDSVLPDLNKVTMWSSDHRGDSSELSLQTFYGDIRGQFLTPIDKQLESLTGGRLVEPDDILEARSEIPEDVLSPFLTSVEPPSRSELTLEEELDYVLFWNNAEWLGSTTFSKDATFETTLWGLAITFLREDADFPIHVARFKHPVKSGEGNRYSYTLLQRLGHRGIGDPSGWLIFYEVGTDFSGSEAAVKYIEKCIAEVQDFWPIEVRELTIGIEEFRRLMATRLADDYLQNELEAQDASMKLNSARGVLLELLGYFALTAQEGDLPVFWSEDLGAGEVDLLVIEQDQYRVIECKADPGAVRFSDEIPKLRSKARPLQDDGTTALEFMFWESPTEETANSLRSAGIEYTVLPNHSSFDNLSLDRIQDAFAQSIPDVRFDDPMGPVRRFSGIREDLFWYLTLTENRQ</sequence>
<gene>
    <name evidence="1" type="ORF">ACFPM1_15715</name>
</gene>
<evidence type="ECO:0000313" key="1">
    <source>
        <dbReference type="EMBL" id="MFC5280190.1"/>
    </source>
</evidence>
<keyword evidence="2" id="KW-1185">Reference proteome</keyword>
<protein>
    <recommendedName>
        <fullName evidence="3">DUF91 domain-containing protein</fullName>
    </recommendedName>
</protein>
<dbReference type="RefSeq" id="WP_256412832.1">
    <property type="nucleotide sequence ID" value="NZ_JANHDM010000013.1"/>
</dbReference>
<dbReference type="Proteomes" id="UP001596118">
    <property type="component" value="Unassembled WGS sequence"/>
</dbReference>
<evidence type="ECO:0000313" key="2">
    <source>
        <dbReference type="Proteomes" id="UP001596118"/>
    </source>
</evidence>
<dbReference type="AlphaFoldDB" id="A0ABD5R5C8"/>